<dbReference type="Gene3D" id="1.20.1440.60">
    <property type="entry name" value="23S rRNA-intervening sequence"/>
    <property type="match status" value="1"/>
</dbReference>
<dbReference type="PANTHER" id="PTHR38471">
    <property type="entry name" value="FOUR HELIX BUNDLE PROTEIN"/>
    <property type="match status" value="1"/>
</dbReference>
<organism evidence="1 2">
    <name type="scientific">Pontibacter burrus</name>
    <dbReference type="NCBI Taxonomy" id="2704466"/>
    <lineage>
        <taxon>Bacteria</taxon>
        <taxon>Pseudomonadati</taxon>
        <taxon>Bacteroidota</taxon>
        <taxon>Cytophagia</taxon>
        <taxon>Cytophagales</taxon>
        <taxon>Hymenobacteraceae</taxon>
        <taxon>Pontibacter</taxon>
    </lineage>
</organism>
<dbReference type="InterPro" id="IPR036583">
    <property type="entry name" value="23S_rRNA_IVS_sf"/>
</dbReference>
<protein>
    <submittedName>
        <fullName evidence="1">Four helix bundle protein</fullName>
    </submittedName>
</protein>
<dbReference type="PIRSF" id="PIRSF035652">
    <property type="entry name" value="CHP02436"/>
    <property type="match status" value="1"/>
</dbReference>
<comment type="caution">
    <text evidence="1">The sequence shown here is derived from an EMBL/GenBank/DDBJ whole genome shotgun (WGS) entry which is preliminary data.</text>
</comment>
<dbReference type="Pfam" id="PF05635">
    <property type="entry name" value="23S_rRNA_IVP"/>
    <property type="match status" value="1"/>
</dbReference>
<dbReference type="RefSeq" id="WP_163916501.1">
    <property type="nucleotide sequence ID" value="NZ_JAAGWD010000009.1"/>
</dbReference>
<dbReference type="EMBL" id="JAAGWD010000009">
    <property type="protein sequence ID" value="NEM99383.1"/>
    <property type="molecule type" value="Genomic_DNA"/>
</dbReference>
<evidence type="ECO:0000313" key="1">
    <source>
        <dbReference type="EMBL" id="NEM99383.1"/>
    </source>
</evidence>
<dbReference type="PANTHER" id="PTHR38471:SF2">
    <property type="entry name" value="FOUR HELIX BUNDLE PROTEIN"/>
    <property type="match status" value="1"/>
</dbReference>
<reference evidence="1 2" key="1">
    <citation type="submission" date="2020-02" db="EMBL/GenBank/DDBJ databases">
        <authorList>
            <person name="Kim M.K."/>
        </authorList>
    </citation>
    <scope>NUCLEOTIDE SEQUENCE [LARGE SCALE GENOMIC DNA]</scope>
    <source>
        <strain evidence="1 2">BT327</strain>
    </source>
</reference>
<dbReference type="NCBIfam" id="TIGR02436">
    <property type="entry name" value="four helix bundle protein"/>
    <property type="match status" value="1"/>
</dbReference>
<gene>
    <name evidence="1" type="ORF">GXP69_16915</name>
</gene>
<dbReference type="InterPro" id="IPR012657">
    <property type="entry name" value="23S_rRNA-intervening_sequence"/>
</dbReference>
<dbReference type="SUPFAM" id="SSF158446">
    <property type="entry name" value="IVS-encoded protein-like"/>
    <property type="match status" value="1"/>
</dbReference>
<proteinExistence type="predicted"/>
<name>A0A6B3LU97_9BACT</name>
<evidence type="ECO:0000313" key="2">
    <source>
        <dbReference type="Proteomes" id="UP000474777"/>
    </source>
</evidence>
<dbReference type="AlphaFoldDB" id="A0A6B3LU97"/>
<accession>A0A6B3LU97</accession>
<keyword evidence="2" id="KW-1185">Reference proteome</keyword>
<dbReference type="Proteomes" id="UP000474777">
    <property type="component" value="Unassembled WGS sequence"/>
</dbReference>
<sequence length="125" mass="14244">MEEYRLSNYAFSEQFKLRTKAFSVRIIKLFQALPKDAEAYILGKQLLRSATSVGANYRAACRARSKAEFVAKVGVSLEEADESQFWLELLVESNIVRSHRLQDIMKEASEIIAILTTIRKNASKK</sequence>